<evidence type="ECO:0000259" key="2">
    <source>
        <dbReference type="PROSITE" id="PS50234"/>
    </source>
</evidence>
<dbReference type="InterPro" id="IPR002035">
    <property type="entry name" value="VWF_A"/>
</dbReference>
<feature type="region of interest" description="Disordered" evidence="1">
    <location>
        <begin position="106"/>
        <end position="138"/>
    </location>
</feature>
<dbReference type="PANTHER" id="PTHR10579:SF43">
    <property type="entry name" value="ZINC FINGER (C3HC4-TYPE RING FINGER) FAMILY PROTEIN"/>
    <property type="match status" value="1"/>
</dbReference>
<dbReference type="InterPro" id="IPR051266">
    <property type="entry name" value="CLCR"/>
</dbReference>
<organism evidence="3 4">
    <name type="scientific">Sandaracinus amylolyticus</name>
    <dbReference type="NCBI Taxonomy" id="927083"/>
    <lineage>
        <taxon>Bacteria</taxon>
        <taxon>Pseudomonadati</taxon>
        <taxon>Myxococcota</taxon>
        <taxon>Polyangia</taxon>
        <taxon>Polyangiales</taxon>
        <taxon>Sandaracinaceae</taxon>
        <taxon>Sandaracinus</taxon>
    </lineage>
</organism>
<dbReference type="EMBL" id="CP011125">
    <property type="protein sequence ID" value="AKF11688.1"/>
    <property type="molecule type" value="Genomic_DNA"/>
</dbReference>
<dbReference type="Gene3D" id="3.40.50.410">
    <property type="entry name" value="von Willebrand factor, type A domain"/>
    <property type="match status" value="1"/>
</dbReference>
<dbReference type="PROSITE" id="PS50234">
    <property type="entry name" value="VWFA"/>
    <property type="match status" value="1"/>
</dbReference>
<dbReference type="SMART" id="SM00327">
    <property type="entry name" value="VWA"/>
    <property type="match status" value="1"/>
</dbReference>
<gene>
    <name evidence="3" type="ORF">DB32_008837</name>
</gene>
<evidence type="ECO:0000256" key="1">
    <source>
        <dbReference type="SAM" id="MobiDB-lite"/>
    </source>
</evidence>
<protein>
    <recommendedName>
        <fullName evidence="2">VWFA domain-containing protein</fullName>
    </recommendedName>
</protein>
<accession>A0A0F6YMS6</accession>
<reference evidence="3 4" key="1">
    <citation type="submission" date="2015-03" db="EMBL/GenBank/DDBJ databases">
        <title>Genome assembly of Sandaracinus amylolyticus DSM 53668.</title>
        <authorList>
            <person name="Sharma G."/>
            <person name="Subramanian S."/>
        </authorList>
    </citation>
    <scope>NUCLEOTIDE SEQUENCE [LARGE SCALE GENOMIC DNA]</scope>
    <source>
        <strain evidence="3 4">DSM 53668</strain>
    </source>
</reference>
<evidence type="ECO:0000313" key="4">
    <source>
        <dbReference type="Proteomes" id="UP000034883"/>
    </source>
</evidence>
<sequence length="670" mass="71985">MLNDRSCSGARHRAPRWIALVLMTLVALLTVPACDRTADSPAASPAIVSPAIADDEAAIAEEGAREESAEREQDAVASGVAAAPVLAQSAPTTPVALADQPFARMPAEPAAAPPPPPAQRRARAAASGGPQDRGGDVDALLQGALGGGGRPAGAPIPSMPTTQRTVAAPLPQSGVLASTFVGGSGAQARLEDLLERGVMVGGQHVRLEAFDELGRLPYAVPARDAVALHAELERATLRAEGERVHLQIALMARQGEMPARPRMDVRLVIDRSGSMHGDKWTHAIQAAHALVDRLSSNDTFGLISYSDDASIDLEPARVGNRQRAHHAIDQLVIGGGTNIDGALSAVSRVRPERRRPNDVLLVVLLSDGVANVGQTNADMIAARARALFDEGGVLTTTLGVGTDFDEQTMLSIAREGSGSYHFVRRSEDIASILTDELEERAQAVAQNLRLRIELAPGVVATRVYGSRLLDQQEAQAVRRTEVATDVRLARELGIARDRQEDDQRGLRMHFPTFRRGDQHVVLMELEVPPGVDRTSIAQVSLDWKDLVDEHNAQAAVDVTAERTHDAEAAVASTVRQVKRTVLAFQAGDALQSTADALDRGDYAGAQLAIEERITLLRAARDLWRDRGLDDDLRILEGYQRVLASAWGGWGEDSRRTLVMAMNYYGDRRMR</sequence>
<dbReference type="AlphaFoldDB" id="A0A0F6YMS6"/>
<proteinExistence type="predicted"/>
<dbReference type="STRING" id="927083.DB32_008837"/>
<keyword evidence="4" id="KW-1185">Reference proteome</keyword>
<dbReference type="InterPro" id="IPR036465">
    <property type="entry name" value="vWFA_dom_sf"/>
</dbReference>
<dbReference type="RefSeq" id="WP_053238529.1">
    <property type="nucleotide sequence ID" value="NZ_CP011125.1"/>
</dbReference>
<dbReference type="Pfam" id="PF00092">
    <property type="entry name" value="VWA"/>
    <property type="match status" value="1"/>
</dbReference>
<dbReference type="OrthoDB" id="186919at2"/>
<dbReference type="SUPFAM" id="SSF53300">
    <property type="entry name" value="vWA-like"/>
    <property type="match status" value="1"/>
</dbReference>
<dbReference type="Proteomes" id="UP000034883">
    <property type="component" value="Chromosome"/>
</dbReference>
<evidence type="ECO:0000313" key="3">
    <source>
        <dbReference type="EMBL" id="AKF11688.1"/>
    </source>
</evidence>
<dbReference type="KEGG" id="samy:DB32_008837"/>
<dbReference type="PANTHER" id="PTHR10579">
    <property type="entry name" value="CALCIUM-ACTIVATED CHLORIDE CHANNEL REGULATOR"/>
    <property type="match status" value="1"/>
</dbReference>
<feature type="domain" description="VWFA" evidence="2">
    <location>
        <begin position="264"/>
        <end position="441"/>
    </location>
</feature>
<name>A0A0F6YMS6_9BACT</name>